<dbReference type="Proteomes" id="UP001465976">
    <property type="component" value="Unassembled WGS sequence"/>
</dbReference>
<dbReference type="Pfam" id="PF24764">
    <property type="entry name" value="rva_4"/>
    <property type="match status" value="1"/>
</dbReference>
<dbReference type="InterPro" id="IPR036397">
    <property type="entry name" value="RNaseH_sf"/>
</dbReference>
<gene>
    <name evidence="4" type="ORF">V5O48_016964</name>
</gene>
<accession>A0ABR3EQB0</accession>
<feature type="chain" id="PRO_5046185004" description="Integrase catalytic domain-containing protein" evidence="2">
    <location>
        <begin position="32"/>
        <end position="589"/>
    </location>
</feature>
<evidence type="ECO:0000256" key="2">
    <source>
        <dbReference type="SAM" id="SignalP"/>
    </source>
</evidence>
<proteinExistence type="predicted"/>
<dbReference type="PROSITE" id="PS50994">
    <property type="entry name" value="INTEGRASE"/>
    <property type="match status" value="1"/>
</dbReference>
<keyword evidence="1" id="KW-0694">RNA-binding</keyword>
<dbReference type="InterPro" id="IPR001584">
    <property type="entry name" value="Integrase_cat-core"/>
</dbReference>
<organism evidence="4 5">
    <name type="scientific">Marasmius crinis-equi</name>
    <dbReference type="NCBI Taxonomy" id="585013"/>
    <lineage>
        <taxon>Eukaryota</taxon>
        <taxon>Fungi</taxon>
        <taxon>Dikarya</taxon>
        <taxon>Basidiomycota</taxon>
        <taxon>Agaricomycotina</taxon>
        <taxon>Agaricomycetes</taxon>
        <taxon>Agaricomycetidae</taxon>
        <taxon>Agaricales</taxon>
        <taxon>Marasmiineae</taxon>
        <taxon>Marasmiaceae</taxon>
        <taxon>Marasmius</taxon>
    </lineage>
</organism>
<dbReference type="Gene3D" id="3.30.420.10">
    <property type="entry name" value="Ribonuclease H-like superfamily/Ribonuclease H"/>
    <property type="match status" value="1"/>
</dbReference>
<sequence length="589" mass="67956">MHPAKQPHSSAMWSPISLVSFLFILVVTVASQPNPALQIRTIRSAYQELGTRVSNALRIQVGDTVQLSRQQESAERFLESVQNHSHLFDDDEFGVLVNGVDDMLDALRQAQQISEDIVEHERVVPMRTIRTGRKGRPRKELDRNVLENALNFRGPTHLGPIFDCSSRTVRRRALEYGIVEPCPPVYVTYKDEESGELFRFYRSSTAPMSDLTNDQLDLIVGHILEVFPAFGRRMILGHLKHLGHHVPRQRVRDSYERVTGMEAQFTAREVERRRYRVGGPNSLWHHDGQHTLIRWRVVIHAFVDGFSRMVTAIQANDNNRADTVLNLFMDAIEEYGTPSRVRGDHGVENLGVARYMEENFGVERGSYIWGRSVHNIRIERLWRDVTQGFGIKWYNFFHDLELTCGLNPDVDVHVWLLHTLFLPSIDQDALEWAGAWNSHNLRLVRQRDRSPEDFYFFGILEEGLRGPEGVMDAEGVFQWLEDEENVGELAAYGVDWEDLADPNLLRHHSTNNPNQYVNFDALRTRQPEHLSLVEIPAFDSPFTTQEEANIFEEALIVMPEYYSRDMEDRKVLWVYAMDLLGNILHPPSP</sequence>
<name>A0ABR3EQB0_9AGAR</name>
<dbReference type="EMBL" id="JBAHYK010002435">
    <property type="protein sequence ID" value="KAL0565068.1"/>
    <property type="molecule type" value="Genomic_DNA"/>
</dbReference>
<dbReference type="PANTHER" id="PTHR46791:SF5">
    <property type="entry name" value="CLR5 DOMAIN-CONTAINING PROTEIN-RELATED"/>
    <property type="match status" value="1"/>
</dbReference>
<evidence type="ECO:0000313" key="4">
    <source>
        <dbReference type="EMBL" id="KAL0565068.1"/>
    </source>
</evidence>
<dbReference type="SUPFAM" id="SSF53098">
    <property type="entry name" value="Ribonuclease H-like"/>
    <property type="match status" value="1"/>
</dbReference>
<feature type="domain" description="Integrase catalytic" evidence="3">
    <location>
        <begin position="276"/>
        <end position="389"/>
    </location>
</feature>
<evidence type="ECO:0000259" key="3">
    <source>
        <dbReference type="PROSITE" id="PS50994"/>
    </source>
</evidence>
<keyword evidence="2" id="KW-0732">Signal</keyword>
<keyword evidence="5" id="KW-1185">Reference proteome</keyword>
<evidence type="ECO:0000313" key="5">
    <source>
        <dbReference type="Proteomes" id="UP001465976"/>
    </source>
</evidence>
<feature type="signal peptide" evidence="2">
    <location>
        <begin position="1"/>
        <end position="31"/>
    </location>
</feature>
<comment type="caution">
    <text evidence="4">The sequence shown here is derived from an EMBL/GenBank/DDBJ whole genome shotgun (WGS) entry which is preliminary data.</text>
</comment>
<protein>
    <recommendedName>
        <fullName evidence="3">Integrase catalytic domain-containing protein</fullName>
    </recommendedName>
</protein>
<reference evidence="4 5" key="1">
    <citation type="submission" date="2024-02" db="EMBL/GenBank/DDBJ databases">
        <title>A draft genome for the cacao thread blight pathogen Marasmius crinis-equi.</title>
        <authorList>
            <person name="Cohen S.P."/>
            <person name="Baruah I.K."/>
            <person name="Amoako-Attah I."/>
            <person name="Bukari Y."/>
            <person name="Meinhardt L.W."/>
            <person name="Bailey B.A."/>
        </authorList>
    </citation>
    <scope>NUCLEOTIDE SEQUENCE [LARGE SCALE GENOMIC DNA]</scope>
    <source>
        <strain evidence="4 5">GH-76</strain>
    </source>
</reference>
<dbReference type="PANTHER" id="PTHR46791">
    <property type="entry name" value="EXPRESSED PROTEIN"/>
    <property type="match status" value="1"/>
</dbReference>
<dbReference type="InterPro" id="IPR058913">
    <property type="entry name" value="Integrase_dom_put"/>
</dbReference>
<dbReference type="InterPro" id="IPR012337">
    <property type="entry name" value="RNaseH-like_sf"/>
</dbReference>
<evidence type="ECO:0000256" key="1">
    <source>
        <dbReference type="ARBA" id="ARBA00022884"/>
    </source>
</evidence>